<gene>
    <name evidence="1" type="ORF">NCPPB2254_05615</name>
</gene>
<proteinExistence type="predicted"/>
<reference evidence="1 2" key="1">
    <citation type="submission" date="2017-11" db="EMBL/GenBank/DDBJ databases">
        <authorList>
            <person name="Blom J."/>
        </authorList>
    </citation>
    <scope>NUCLEOTIDE SEQUENCE [LARGE SCALE GENOMIC DNA]</scope>
    <source>
        <strain evidence="1">NCPPB 2254</strain>
    </source>
</reference>
<protein>
    <submittedName>
        <fullName evidence="1">Uncharacterized protein</fullName>
    </submittedName>
</protein>
<evidence type="ECO:0000313" key="2">
    <source>
        <dbReference type="Proteomes" id="UP000237580"/>
    </source>
</evidence>
<evidence type="ECO:0000313" key="1">
    <source>
        <dbReference type="EMBL" id="SOQ15750.1"/>
    </source>
</evidence>
<dbReference type="EMBL" id="ODAM01000161">
    <property type="protein sequence ID" value="SOQ15750.1"/>
    <property type="molecule type" value="Genomic_DNA"/>
</dbReference>
<sequence>MEVHFEKIKIPEGHSLVGAGTEALGSKRGQDTDIYWYNEIDAAGQVIATHEVEDSTSIYPPFGRTITASKLSKVRT</sequence>
<name>A0AB38EM54_9PSED</name>
<dbReference type="Proteomes" id="UP000237580">
    <property type="component" value="Unassembled WGS sequence"/>
</dbReference>
<organism evidence="1 2">
    <name type="scientific">Pseudomonas syringae pv. persicae</name>
    <dbReference type="NCBI Taxonomy" id="237306"/>
    <lineage>
        <taxon>Bacteria</taxon>
        <taxon>Pseudomonadati</taxon>
        <taxon>Pseudomonadota</taxon>
        <taxon>Gammaproteobacteria</taxon>
        <taxon>Pseudomonadales</taxon>
        <taxon>Pseudomonadaceae</taxon>
        <taxon>Pseudomonas</taxon>
    </lineage>
</organism>
<dbReference type="AlphaFoldDB" id="A0AB38EM54"/>
<accession>A0AB38EM54</accession>
<comment type="caution">
    <text evidence="1">The sequence shown here is derived from an EMBL/GenBank/DDBJ whole genome shotgun (WGS) entry which is preliminary data.</text>
</comment>